<gene>
    <name evidence="3" type="ORF">Voc01_076540</name>
</gene>
<dbReference type="NCBIfam" id="NF038083">
    <property type="entry name" value="CU044_5270_fam"/>
    <property type="match status" value="1"/>
</dbReference>
<evidence type="ECO:0000313" key="4">
    <source>
        <dbReference type="Proteomes" id="UP000635606"/>
    </source>
</evidence>
<evidence type="ECO:0000256" key="1">
    <source>
        <dbReference type="SAM" id="MobiDB-lite"/>
    </source>
</evidence>
<keyword evidence="4" id="KW-1185">Reference proteome</keyword>
<proteinExistence type="predicted"/>
<feature type="region of interest" description="Disordered" evidence="1">
    <location>
        <begin position="65"/>
        <end position="90"/>
    </location>
</feature>
<comment type="caution">
    <text evidence="3">The sequence shown here is derived from an EMBL/GenBank/DDBJ whole genome shotgun (WGS) entry which is preliminary data.</text>
</comment>
<dbReference type="EMBL" id="BOPH01000105">
    <property type="protein sequence ID" value="GIJ72737.1"/>
    <property type="molecule type" value="Genomic_DNA"/>
</dbReference>
<keyword evidence="2" id="KW-0812">Transmembrane</keyword>
<keyword evidence="2" id="KW-1133">Transmembrane helix</keyword>
<organism evidence="3 4">
    <name type="scientific">Virgisporangium ochraceum</name>
    <dbReference type="NCBI Taxonomy" id="65505"/>
    <lineage>
        <taxon>Bacteria</taxon>
        <taxon>Bacillati</taxon>
        <taxon>Actinomycetota</taxon>
        <taxon>Actinomycetes</taxon>
        <taxon>Micromonosporales</taxon>
        <taxon>Micromonosporaceae</taxon>
        <taxon>Virgisporangium</taxon>
    </lineage>
</organism>
<feature type="region of interest" description="Disordered" evidence="1">
    <location>
        <begin position="1"/>
        <end position="24"/>
    </location>
</feature>
<keyword evidence="2" id="KW-0472">Membrane</keyword>
<reference evidence="3" key="1">
    <citation type="submission" date="2021-01" db="EMBL/GenBank/DDBJ databases">
        <title>Whole genome shotgun sequence of Virgisporangium ochraceum NBRC 16418.</title>
        <authorList>
            <person name="Komaki H."/>
            <person name="Tamura T."/>
        </authorList>
    </citation>
    <scope>NUCLEOTIDE SEQUENCE</scope>
    <source>
        <strain evidence="3">NBRC 16418</strain>
    </source>
</reference>
<evidence type="ECO:0000313" key="3">
    <source>
        <dbReference type="EMBL" id="GIJ72737.1"/>
    </source>
</evidence>
<name>A0A8J3ZZ62_9ACTN</name>
<dbReference type="RefSeq" id="WP_203932586.1">
    <property type="nucleotide sequence ID" value="NZ_BOPH01000105.1"/>
</dbReference>
<feature type="compositionally biased region" description="Basic and acidic residues" evidence="1">
    <location>
        <begin position="1"/>
        <end position="16"/>
    </location>
</feature>
<dbReference type="Proteomes" id="UP000635606">
    <property type="component" value="Unassembled WGS sequence"/>
</dbReference>
<feature type="transmembrane region" description="Helical" evidence="2">
    <location>
        <begin position="45"/>
        <end position="65"/>
    </location>
</feature>
<evidence type="ECO:0008006" key="5">
    <source>
        <dbReference type="Google" id="ProtNLM"/>
    </source>
</evidence>
<dbReference type="AlphaFoldDB" id="A0A8J3ZZ62"/>
<dbReference type="InterPro" id="IPR047789">
    <property type="entry name" value="CU044_5270-like"/>
</dbReference>
<protein>
    <recommendedName>
        <fullName evidence="5">CU044_5270 family protein</fullName>
    </recommendedName>
</protein>
<evidence type="ECO:0000256" key="2">
    <source>
        <dbReference type="SAM" id="Phobius"/>
    </source>
</evidence>
<accession>A0A8J3ZZ62</accession>
<sequence length="324" mass="34435">MSETQLREMFSRHADTPEPPLPPRFVADTVDAGHRRVRQRRAARAATGGVAAVAALAVAATAVLGPGGSTPGRVPDAIEAPRATGSGSATDAPADAVALLGRIALASAQRRIDIRDDQFIYEKRQFATQVSVQVNPAGEVAGTSEAWTSVDGSKTGWHIMPDKRGQLYSGPHPGRPEWGLSNPSYKYLTSLTTDPDTLLAQIRASVDARPTKPDQRSDRDQEAFDVIGHVLNWSMLPPQLGAALYAAAAKIPGVTMIPLVTDLAGRPGIAVARTGPLDDSSTWIFDRNTYEFLGGNTRRGGKEPGGGSYAILTRAVVDDVQQRP</sequence>